<sequence>MNNATPAFLALLLVLSLPAMTIVAAQPEGEINGGSEAVQLQVSSSQSTPIAVDNTTNRLGLSGEVRSEYTEYGPNLGMALASADDQLRVDHDQYTIVDSEFDDATAEEREAMIQAGYERLTQRMDELEQREREAAKAYAAGERSSTEFLQTLLRNHNQAAMLSESLEELDDRADRVPGYSLSASQTRADQKTLNYHRTSLRSTLAQLSERPTGDVRHDIVVSTSQTGYSVAIMTGDQYIVETSRFDNRDETGSERFKNGGAYDHIAELYPWASEFGSGPHFQDNSPGYYWVEMGHDHGRLDFYFDGRTGDVYREVQELSASSLPRTDVKTWSRDGINMTITETPANGPVKITMTDPETGDPAQATITADGVELGETGEDGSLWIVQPIGRYDITAETESGSVNATITDNF</sequence>
<dbReference type="InterPro" id="IPR056397">
    <property type="entry name" value="Fn3_arc"/>
</dbReference>
<dbReference type="Pfam" id="PF23374">
    <property type="entry name" value="Fn3_arc"/>
    <property type="match status" value="1"/>
</dbReference>
<reference evidence="6" key="1">
    <citation type="submission" date="2019-05" db="EMBL/GenBank/DDBJ databases">
        <title>Genome sequence and methylation pattern of the halophilic Archaeon Natrinema versiforme BOL5-4.</title>
        <authorList>
            <person name="DasSarma P."/>
            <person name="Anton B.P."/>
            <person name="DasSarma S.L."/>
            <person name="Martinez F.L."/>
            <person name="Guzman D."/>
            <person name="Roberts R.J."/>
            <person name="DasSarma S."/>
        </authorList>
    </citation>
    <scope>NUCLEOTIDE SEQUENCE [LARGE SCALE GENOMIC DNA]</scope>
    <source>
        <strain evidence="6">BOL5-4</strain>
    </source>
</reference>
<dbReference type="EMBL" id="CP040330">
    <property type="protein sequence ID" value="QCS41172.1"/>
    <property type="molecule type" value="Genomic_DNA"/>
</dbReference>
<dbReference type="Proteomes" id="UP000302218">
    <property type="component" value="Chromosome"/>
</dbReference>
<dbReference type="Pfam" id="PF23375">
    <property type="entry name" value="DUF7094"/>
    <property type="match status" value="1"/>
</dbReference>
<dbReference type="Pfam" id="PF23379">
    <property type="entry name" value="DUF7096"/>
    <property type="match status" value="1"/>
</dbReference>
<feature type="domain" description="DUF7096" evidence="4">
    <location>
        <begin position="1"/>
        <end position="208"/>
    </location>
</feature>
<name>A0A4V1FY21_9EURY</name>
<evidence type="ECO:0000259" key="3">
    <source>
        <dbReference type="Pfam" id="PF23375"/>
    </source>
</evidence>
<dbReference type="OrthoDB" id="201701at2157"/>
<evidence type="ECO:0000313" key="5">
    <source>
        <dbReference type="EMBL" id="QCS41172.1"/>
    </source>
</evidence>
<evidence type="ECO:0000259" key="2">
    <source>
        <dbReference type="Pfam" id="PF23374"/>
    </source>
</evidence>
<feature type="coiled-coil region" evidence="1">
    <location>
        <begin position="110"/>
        <end position="137"/>
    </location>
</feature>
<organism evidence="5 6">
    <name type="scientific">Natrinema versiforme</name>
    <dbReference type="NCBI Taxonomy" id="88724"/>
    <lineage>
        <taxon>Archaea</taxon>
        <taxon>Methanobacteriati</taxon>
        <taxon>Methanobacteriota</taxon>
        <taxon>Stenosarchaea group</taxon>
        <taxon>Halobacteria</taxon>
        <taxon>Halobacteriales</taxon>
        <taxon>Natrialbaceae</taxon>
        <taxon>Natrinema</taxon>
    </lineage>
</organism>
<proteinExistence type="predicted"/>
<evidence type="ECO:0000256" key="1">
    <source>
        <dbReference type="SAM" id="Coils"/>
    </source>
</evidence>
<accession>A0A4V1FY21</accession>
<evidence type="ECO:0000259" key="4">
    <source>
        <dbReference type="Pfam" id="PF23379"/>
    </source>
</evidence>
<dbReference type="InterPro" id="IPR055522">
    <property type="entry name" value="DUF7096"/>
</dbReference>
<protein>
    <submittedName>
        <fullName evidence="5">Uncharacterized protein</fullName>
    </submittedName>
</protein>
<dbReference type="InterPro" id="IPR055520">
    <property type="entry name" value="DUF7094"/>
</dbReference>
<keyword evidence="1" id="KW-0175">Coiled coil</keyword>
<dbReference type="KEGG" id="nvr:FEJ81_01965"/>
<dbReference type="GeneID" id="40263998"/>
<feature type="domain" description="Fibronectin-III type-like" evidence="2">
    <location>
        <begin position="328"/>
        <end position="404"/>
    </location>
</feature>
<evidence type="ECO:0000313" key="6">
    <source>
        <dbReference type="Proteomes" id="UP000302218"/>
    </source>
</evidence>
<feature type="domain" description="DUF7094" evidence="3">
    <location>
        <begin position="219"/>
        <end position="324"/>
    </location>
</feature>
<gene>
    <name evidence="5" type="ORF">FEJ81_01965</name>
</gene>
<dbReference type="RefSeq" id="WP_138243685.1">
    <property type="nucleotide sequence ID" value="NZ_CP040330.1"/>
</dbReference>
<dbReference type="AlphaFoldDB" id="A0A4V1FY21"/>